<evidence type="ECO:0000313" key="2">
    <source>
        <dbReference type="EMBL" id="HJB56650.1"/>
    </source>
</evidence>
<dbReference type="InterPro" id="IPR006638">
    <property type="entry name" value="Elp3/MiaA/NifB-like_rSAM"/>
</dbReference>
<dbReference type="SFLD" id="SFLDG01065">
    <property type="entry name" value="anaerobic_coproporphyrinogen-I"/>
    <property type="match status" value="1"/>
</dbReference>
<dbReference type="SFLD" id="SFLDS00029">
    <property type="entry name" value="Radical_SAM"/>
    <property type="match status" value="1"/>
</dbReference>
<proteinExistence type="predicted"/>
<keyword evidence="2" id="KW-0560">Oxidoreductase</keyword>
<dbReference type="GO" id="GO:0006779">
    <property type="term" value="P:porphyrin-containing compound biosynthetic process"/>
    <property type="evidence" value="ECO:0007669"/>
    <property type="project" value="TreeGrafter"/>
</dbReference>
<dbReference type="PROSITE" id="PS51918">
    <property type="entry name" value="RADICAL_SAM"/>
    <property type="match status" value="1"/>
</dbReference>
<protein>
    <submittedName>
        <fullName evidence="2">Coproporphyrinogen dehydrogenase HemZ</fullName>
        <ecNumber evidence="2">1.3.98.3</ecNumber>
    </submittedName>
</protein>
<dbReference type="GO" id="GO:0051539">
    <property type="term" value="F:4 iron, 4 sulfur cluster binding"/>
    <property type="evidence" value="ECO:0007669"/>
    <property type="project" value="TreeGrafter"/>
</dbReference>
<dbReference type="SFLD" id="SFLDF00310">
    <property type="entry name" value="oxygen-independent_coproporphy"/>
    <property type="match status" value="1"/>
</dbReference>
<sequence>MNLILQGHDYRYAAEQMLLTLFPEERPEYPAGPLPPGADAAVLSLDEAEGTLRARAALHRRGADYVGRDEAPAPSGADPLARDRVCQRILKLAFYRAGVAALGKEPPWGALTGVRPVKIPTRAVERGASWEEAERELREVYRVSPGRAALALDCARASLAARRSLKCDEVSLYIGIPFCPTRCAYCSFVSADVGRTLKLLSPFLEVLLQEVDAAAAALKEAGFFVRTVYVGGGTPTTLSAGQLDALLGRVEARFDLSRCTEFTVEAGRPDTITAEKLAALRRHGVERVSVNPQTMQDAVLVAMGRAHTAADILRAFELVRTAGFPCVNMDLIAGLPQDTPEGFRASLDQVLSLGPENITVHTLALKKGSRLMDGASEAGPALPSAEDVDAMLSYAWSALRAHGQSPYYLYRQKYMSGSFENVGWTRPGWESLYNICMMEELHTILSLGGGGVTKLVHPVTGRIERIANPKYPHEYVGSLDKLLRGKRQAADFLAGLPRPT</sequence>
<dbReference type="PANTHER" id="PTHR13932:SF1">
    <property type="entry name" value="OXYGEN-INDEPENDENT COPROPORPHYRINOGEN-III OXIDASE-LIKE PROTEIN HEMZ"/>
    <property type="match status" value="1"/>
</dbReference>
<dbReference type="InterPro" id="IPR007197">
    <property type="entry name" value="rSAM"/>
</dbReference>
<dbReference type="InterPro" id="IPR034505">
    <property type="entry name" value="Coproporphyrinogen-III_oxidase"/>
</dbReference>
<dbReference type="SFLD" id="SFLDG01082">
    <property type="entry name" value="B12-binding_domain_containing"/>
    <property type="match status" value="1"/>
</dbReference>
<dbReference type="EC" id="1.3.98.3" evidence="2"/>
<evidence type="ECO:0000259" key="1">
    <source>
        <dbReference type="PROSITE" id="PS51918"/>
    </source>
</evidence>
<dbReference type="Proteomes" id="UP000824208">
    <property type="component" value="Unassembled WGS sequence"/>
</dbReference>
<gene>
    <name evidence="2" type="primary">hemZ</name>
    <name evidence="2" type="ORF">H9714_03765</name>
</gene>
<dbReference type="InterPro" id="IPR023404">
    <property type="entry name" value="rSAM_horseshoe"/>
</dbReference>
<dbReference type="PANTHER" id="PTHR13932">
    <property type="entry name" value="COPROPORPHYRINIGEN III OXIDASE"/>
    <property type="match status" value="1"/>
</dbReference>
<dbReference type="InterPro" id="IPR023995">
    <property type="entry name" value="HemZ"/>
</dbReference>
<dbReference type="CDD" id="cd01335">
    <property type="entry name" value="Radical_SAM"/>
    <property type="match status" value="1"/>
</dbReference>
<dbReference type="Pfam" id="PF04055">
    <property type="entry name" value="Radical_SAM"/>
    <property type="match status" value="1"/>
</dbReference>
<dbReference type="EMBL" id="DWYC01000039">
    <property type="protein sequence ID" value="HJB56650.1"/>
    <property type="molecule type" value="Genomic_DNA"/>
</dbReference>
<feature type="domain" description="Radical SAM core" evidence="1">
    <location>
        <begin position="162"/>
        <end position="398"/>
    </location>
</feature>
<dbReference type="NCBIfam" id="TIGR03994">
    <property type="entry name" value="rSAM_HemZ"/>
    <property type="match status" value="1"/>
</dbReference>
<dbReference type="GO" id="GO:0005737">
    <property type="term" value="C:cytoplasm"/>
    <property type="evidence" value="ECO:0007669"/>
    <property type="project" value="TreeGrafter"/>
</dbReference>
<comment type="caution">
    <text evidence="2">The sequence shown here is derived from an EMBL/GenBank/DDBJ whole genome shotgun (WGS) entry which is preliminary data.</text>
</comment>
<dbReference type="AlphaFoldDB" id="A0A9D2M9F6"/>
<dbReference type="GO" id="GO:0051989">
    <property type="term" value="F:coproporphyrinogen dehydrogenase activity"/>
    <property type="evidence" value="ECO:0007669"/>
    <property type="project" value="UniProtKB-EC"/>
</dbReference>
<dbReference type="Gene3D" id="3.80.30.20">
    <property type="entry name" value="tm_1862 like domain"/>
    <property type="match status" value="1"/>
</dbReference>
<dbReference type="InterPro" id="IPR058240">
    <property type="entry name" value="rSAM_sf"/>
</dbReference>
<reference evidence="2" key="1">
    <citation type="journal article" date="2021" name="PeerJ">
        <title>Extensive microbial diversity within the chicken gut microbiome revealed by metagenomics and culture.</title>
        <authorList>
            <person name="Gilroy R."/>
            <person name="Ravi A."/>
            <person name="Getino M."/>
            <person name="Pursley I."/>
            <person name="Horton D.L."/>
            <person name="Alikhan N.F."/>
            <person name="Baker D."/>
            <person name="Gharbi K."/>
            <person name="Hall N."/>
            <person name="Watson M."/>
            <person name="Adriaenssens E.M."/>
            <person name="Foster-Nyarko E."/>
            <person name="Jarju S."/>
            <person name="Secka A."/>
            <person name="Antonio M."/>
            <person name="Oren A."/>
            <person name="Chaudhuri R.R."/>
            <person name="La Ragione R."/>
            <person name="Hildebrand F."/>
            <person name="Pallen M.J."/>
        </authorList>
    </citation>
    <scope>NUCLEOTIDE SEQUENCE</scope>
    <source>
        <strain evidence="2">CHK189-11263</strain>
    </source>
</reference>
<reference evidence="2" key="2">
    <citation type="submission" date="2021-04" db="EMBL/GenBank/DDBJ databases">
        <authorList>
            <person name="Gilroy R."/>
        </authorList>
    </citation>
    <scope>NUCLEOTIDE SEQUENCE</scope>
    <source>
        <strain evidence="2">CHK189-11263</strain>
    </source>
</reference>
<evidence type="ECO:0000313" key="3">
    <source>
        <dbReference type="Proteomes" id="UP000824208"/>
    </source>
</evidence>
<dbReference type="SUPFAM" id="SSF102114">
    <property type="entry name" value="Radical SAM enzymes"/>
    <property type="match status" value="1"/>
</dbReference>
<organism evidence="2 3">
    <name type="scientific">Candidatus Flavonifractor intestinipullorum</name>
    <dbReference type="NCBI Taxonomy" id="2838587"/>
    <lineage>
        <taxon>Bacteria</taxon>
        <taxon>Bacillati</taxon>
        <taxon>Bacillota</taxon>
        <taxon>Clostridia</taxon>
        <taxon>Eubacteriales</taxon>
        <taxon>Oscillospiraceae</taxon>
        <taxon>Flavonifractor</taxon>
    </lineage>
</organism>
<accession>A0A9D2M9F6</accession>
<dbReference type="SMART" id="SM00729">
    <property type="entry name" value="Elp3"/>
    <property type="match status" value="1"/>
</dbReference>
<name>A0A9D2M9F6_9FIRM</name>